<reference evidence="3" key="1">
    <citation type="submission" date="2022-10" db="EMBL/GenBank/DDBJ databases">
        <title>Hoeflea sp. G2-23, isolated from marine algae.</title>
        <authorList>
            <person name="Kristyanto S."/>
            <person name="Kim J.M."/>
            <person name="Jeon C.O."/>
        </authorList>
    </citation>
    <scope>NUCLEOTIDE SEQUENCE</scope>
    <source>
        <strain evidence="3">G2-23</strain>
    </source>
</reference>
<proteinExistence type="inferred from homology"/>
<organism evidence="3 4">
    <name type="scientific">Hoeflea algicola</name>
    <dbReference type="NCBI Taxonomy" id="2983763"/>
    <lineage>
        <taxon>Bacteria</taxon>
        <taxon>Pseudomonadati</taxon>
        <taxon>Pseudomonadota</taxon>
        <taxon>Alphaproteobacteria</taxon>
        <taxon>Hyphomicrobiales</taxon>
        <taxon>Rhizobiaceae</taxon>
        <taxon>Hoeflea</taxon>
    </lineage>
</organism>
<keyword evidence="4" id="KW-1185">Reference proteome</keyword>
<dbReference type="InterPro" id="IPR052350">
    <property type="entry name" value="Metallo-dep_Lactonases"/>
</dbReference>
<dbReference type="Pfam" id="PF04909">
    <property type="entry name" value="Amidohydro_2"/>
    <property type="match status" value="1"/>
</dbReference>
<dbReference type="RefSeq" id="WP_267652758.1">
    <property type="nucleotide sequence ID" value="NZ_JAOVZR010000001.1"/>
</dbReference>
<dbReference type="EMBL" id="JAOVZR010000001">
    <property type="protein sequence ID" value="MCY0147147.1"/>
    <property type="molecule type" value="Genomic_DNA"/>
</dbReference>
<dbReference type="InterPro" id="IPR032466">
    <property type="entry name" value="Metal_Hydrolase"/>
</dbReference>
<dbReference type="PANTHER" id="PTHR43569:SF2">
    <property type="entry name" value="AMIDOHYDROLASE-RELATED DOMAIN-CONTAINING PROTEIN"/>
    <property type="match status" value="1"/>
</dbReference>
<dbReference type="Proteomes" id="UP001073227">
    <property type="component" value="Unassembled WGS sequence"/>
</dbReference>
<protein>
    <submittedName>
        <fullName evidence="3">Amidohydrolase</fullName>
    </submittedName>
</protein>
<evidence type="ECO:0000259" key="2">
    <source>
        <dbReference type="Pfam" id="PF04909"/>
    </source>
</evidence>
<feature type="domain" description="Amidohydrolase-related" evidence="2">
    <location>
        <begin position="4"/>
        <end position="276"/>
    </location>
</feature>
<dbReference type="SUPFAM" id="SSF51556">
    <property type="entry name" value="Metallo-dependent hydrolases"/>
    <property type="match status" value="1"/>
</dbReference>
<sequence length="279" mass="31168">MFFDTHLHLIDMDRLEYPWLDEAPALRANASFEDYSRTARRVGITRTLHMEVDVAPAQQMAETEMVEELMAVPDSLICGAIASCRPENEGFPTYVENVLQRPAVRGLRRVLHVVPDGVSRQPLFRANINRLATTRLTFDMCFLARQLPIAAELADACPDVTFVLDHGGVPDIRGGDHANWARDLRALAKRPNVIAKLSGFIAYADPDRWTLNDLRPYVETVIDAFGFERLVWGSDSPVVTLGGSIETWVAATQALIADCSARERALLTHENAEKLWLAD</sequence>
<gene>
    <name evidence="3" type="ORF">OEG84_05310</name>
</gene>
<dbReference type="PANTHER" id="PTHR43569">
    <property type="entry name" value="AMIDOHYDROLASE"/>
    <property type="match status" value="1"/>
</dbReference>
<evidence type="ECO:0000313" key="3">
    <source>
        <dbReference type="EMBL" id="MCY0147147.1"/>
    </source>
</evidence>
<dbReference type="InterPro" id="IPR006680">
    <property type="entry name" value="Amidohydro-rel"/>
</dbReference>
<dbReference type="Gene3D" id="3.20.20.140">
    <property type="entry name" value="Metal-dependent hydrolases"/>
    <property type="match status" value="1"/>
</dbReference>
<comment type="caution">
    <text evidence="3">The sequence shown here is derived from an EMBL/GenBank/DDBJ whole genome shotgun (WGS) entry which is preliminary data.</text>
</comment>
<evidence type="ECO:0000313" key="4">
    <source>
        <dbReference type="Proteomes" id="UP001073227"/>
    </source>
</evidence>
<name>A0ABT3Z5U2_9HYPH</name>
<evidence type="ECO:0000256" key="1">
    <source>
        <dbReference type="ARBA" id="ARBA00038310"/>
    </source>
</evidence>
<accession>A0ABT3Z5U2</accession>
<comment type="similarity">
    <text evidence="1">Belongs to the metallo-dependent hydrolases superfamily.</text>
</comment>